<dbReference type="InterPro" id="IPR046674">
    <property type="entry name" value="DUF6544"/>
</dbReference>
<reference evidence="3" key="1">
    <citation type="journal article" date="2019" name="Int. J. Syst. Evol. Microbiol.">
        <title>The Global Catalogue of Microorganisms (GCM) 10K type strain sequencing project: providing services to taxonomists for standard genome sequencing and annotation.</title>
        <authorList>
            <consortium name="The Broad Institute Genomics Platform"/>
            <consortium name="The Broad Institute Genome Sequencing Center for Infectious Disease"/>
            <person name="Wu L."/>
            <person name="Ma J."/>
        </authorList>
    </citation>
    <scope>NUCLEOTIDE SEQUENCE [LARGE SCALE GENOMIC DNA]</scope>
    <source>
        <strain evidence="3">CCM 7043</strain>
    </source>
</reference>
<evidence type="ECO:0000256" key="1">
    <source>
        <dbReference type="SAM" id="MobiDB-lite"/>
    </source>
</evidence>
<comment type="caution">
    <text evidence="2">The sequence shown here is derived from an EMBL/GenBank/DDBJ whole genome shotgun (WGS) entry which is preliminary data.</text>
</comment>
<keyword evidence="3" id="KW-1185">Reference proteome</keyword>
<dbReference type="RefSeq" id="WP_377199048.1">
    <property type="nucleotide sequence ID" value="NZ_JBHUHF010000001.1"/>
</dbReference>
<accession>A0ABW4VC17</accession>
<gene>
    <name evidence="2" type="ORF">ACFSL2_17430</name>
</gene>
<sequence length="286" mass="31434">MTQPFSVRILTYSGGPTDLPVGHILASLSIQPDITRRELSSVDTSRAGSSHNPEHAPPGPLSGQVPPDAARYLTRAIPPGRPLARQVVITFSGWVRFRPGGPRMPFRATETIRAGVSYQVTAHARRGLVRATIEDAYEGGQASFRVRAFGIIPVRIQRGPDLARSARSRLVVESTWLPSAFHPSLGSEWSEGPDGSHLTMPVDGQDIHADFLLGSRGELAELRLSRWSNLTDSGAYDWVSFRARTEAERSFDGYTIPSEIRASWRAGSNQEFDFFHAIVENARFSA</sequence>
<dbReference type="Proteomes" id="UP001597338">
    <property type="component" value="Unassembled WGS sequence"/>
</dbReference>
<protein>
    <submittedName>
        <fullName evidence="2">DUF6544 family protein</fullName>
    </submittedName>
</protein>
<proteinExistence type="predicted"/>
<feature type="compositionally biased region" description="Polar residues" evidence="1">
    <location>
        <begin position="41"/>
        <end position="51"/>
    </location>
</feature>
<evidence type="ECO:0000313" key="2">
    <source>
        <dbReference type="EMBL" id="MFD2027298.1"/>
    </source>
</evidence>
<feature type="region of interest" description="Disordered" evidence="1">
    <location>
        <begin position="37"/>
        <end position="67"/>
    </location>
</feature>
<dbReference type="Pfam" id="PF20181">
    <property type="entry name" value="DUF6544"/>
    <property type="match status" value="1"/>
</dbReference>
<organism evidence="2 3">
    <name type="scientific">Promicromonospora aerolata</name>
    <dbReference type="NCBI Taxonomy" id="195749"/>
    <lineage>
        <taxon>Bacteria</taxon>
        <taxon>Bacillati</taxon>
        <taxon>Actinomycetota</taxon>
        <taxon>Actinomycetes</taxon>
        <taxon>Micrococcales</taxon>
        <taxon>Promicromonosporaceae</taxon>
        <taxon>Promicromonospora</taxon>
    </lineage>
</organism>
<evidence type="ECO:0000313" key="3">
    <source>
        <dbReference type="Proteomes" id="UP001597338"/>
    </source>
</evidence>
<dbReference type="EMBL" id="JBHUHF010000001">
    <property type="protein sequence ID" value="MFD2027298.1"/>
    <property type="molecule type" value="Genomic_DNA"/>
</dbReference>
<name>A0ABW4VC17_9MICO</name>